<evidence type="ECO:0000256" key="3">
    <source>
        <dbReference type="ARBA" id="ARBA00022679"/>
    </source>
</evidence>
<organism evidence="5 6">
    <name type="scientific">Chitinophaga chungangae</name>
    <dbReference type="NCBI Taxonomy" id="2821488"/>
    <lineage>
        <taxon>Bacteria</taxon>
        <taxon>Pseudomonadati</taxon>
        <taxon>Bacteroidota</taxon>
        <taxon>Chitinophagia</taxon>
        <taxon>Chitinophagales</taxon>
        <taxon>Chitinophagaceae</taxon>
        <taxon>Chitinophaga</taxon>
    </lineage>
</organism>
<feature type="domain" description="Glycosyltransferase 2-like" evidence="4">
    <location>
        <begin position="8"/>
        <end position="166"/>
    </location>
</feature>
<dbReference type="EC" id="2.4.-.-" evidence="5"/>
<dbReference type="PANTHER" id="PTHR43685">
    <property type="entry name" value="GLYCOSYLTRANSFERASE"/>
    <property type="match status" value="1"/>
</dbReference>
<evidence type="ECO:0000313" key="5">
    <source>
        <dbReference type="EMBL" id="MBO9151879.1"/>
    </source>
</evidence>
<protein>
    <submittedName>
        <fullName evidence="5">Glycosyltransferase</fullName>
        <ecNumber evidence="5">2.4.-.-</ecNumber>
    </submittedName>
</protein>
<accession>A0ABS3YB41</accession>
<evidence type="ECO:0000313" key="6">
    <source>
        <dbReference type="Proteomes" id="UP000679126"/>
    </source>
</evidence>
<evidence type="ECO:0000256" key="1">
    <source>
        <dbReference type="ARBA" id="ARBA00006739"/>
    </source>
</evidence>
<evidence type="ECO:0000259" key="4">
    <source>
        <dbReference type="Pfam" id="PF00535"/>
    </source>
</evidence>
<evidence type="ECO:0000256" key="2">
    <source>
        <dbReference type="ARBA" id="ARBA00022676"/>
    </source>
</evidence>
<sequence>MQQSPLISVVLPVYNGADFLRETLDAILAQTQADFELLVINDGSSDGSENIIRSYSDSRIRYFHHPNKGFAYTLNRGIAEARGKYIARIDADDICLPERFRLQAEWLEQRPETAMVGCLITFIDEKGAVQGNWPEDRANVSNEQIRKALPTVNCIAHPGVMARTEVFRRFPYLDSQKPLEDYDMWLRLAGAGLVMEKVPEMLLWYRVHSASMTLSIIKKKNVFSRHFRCKRRYLSARLAQGKLNGFDLRVFAGMCKDLLTAIGKNIKQKL</sequence>
<gene>
    <name evidence="5" type="ORF">J7I43_06640</name>
</gene>
<dbReference type="Proteomes" id="UP000679126">
    <property type="component" value="Unassembled WGS sequence"/>
</dbReference>
<dbReference type="InterPro" id="IPR001173">
    <property type="entry name" value="Glyco_trans_2-like"/>
</dbReference>
<dbReference type="GO" id="GO:0016757">
    <property type="term" value="F:glycosyltransferase activity"/>
    <property type="evidence" value="ECO:0007669"/>
    <property type="project" value="UniProtKB-KW"/>
</dbReference>
<comment type="similarity">
    <text evidence="1">Belongs to the glycosyltransferase 2 family.</text>
</comment>
<name>A0ABS3YB41_9BACT</name>
<dbReference type="SUPFAM" id="SSF53448">
    <property type="entry name" value="Nucleotide-diphospho-sugar transferases"/>
    <property type="match status" value="1"/>
</dbReference>
<keyword evidence="3 5" id="KW-0808">Transferase</keyword>
<dbReference type="RefSeq" id="WP_209144498.1">
    <property type="nucleotide sequence ID" value="NZ_JAGHKP010000001.1"/>
</dbReference>
<dbReference type="InterPro" id="IPR050834">
    <property type="entry name" value="Glycosyltransf_2"/>
</dbReference>
<reference evidence="6" key="1">
    <citation type="submission" date="2021-03" db="EMBL/GenBank/DDBJ databases">
        <title>Assistant Professor.</title>
        <authorList>
            <person name="Huq M.A."/>
        </authorList>
    </citation>
    <scope>NUCLEOTIDE SEQUENCE [LARGE SCALE GENOMIC DNA]</scope>
    <source>
        <strain evidence="6">MAH-28</strain>
    </source>
</reference>
<keyword evidence="2 5" id="KW-0328">Glycosyltransferase</keyword>
<dbReference type="Gene3D" id="3.90.550.10">
    <property type="entry name" value="Spore Coat Polysaccharide Biosynthesis Protein SpsA, Chain A"/>
    <property type="match status" value="1"/>
</dbReference>
<dbReference type="PANTHER" id="PTHR43685:SF5">
    <property type="entry name" value="GLYCOSYLTRANSFERASE EPSE-RELATED"/>
    <property type="match status" value="1"/>
</dbReference>
<comment type="caution">
    <text evidence="5">The sequence shown here is derived from an EMBL/GenBank/DDBJ whole genome shotgun (WGS) entry which is preliminary data.</text>
</comment>
<keyword evidence="6" id="KW-1185">Reference proteome</keyword>
<proteinExistence type="inferred from homology"/>
<dbReference type="Pfam" id="PF00535">
    <property type="entry name" value="Glycos_transf_2"/>
    <property type="match status" value="1"/>
</dbReference>
<dbReference type="EMBL" id="JAGHKP010000001">
    <property type="protein sequence ID" value="MBO9151879.1"/>
    <property type="molecule type" value="Genomic_DNA"/>
</dbReference>
<dbReference type="InterPro" id="IPR029044">
    <property type="entry name" value="Nucleotide-diphossugar_trans"/>
</dbReference>